<evidence type="ECO:0000313" key="2">
    <source>
        <dbReference type="EMBL" id="QHT31310.1"/>
    </source>
</evidence>
<keyword evidence="1" id="KW-0472">Membrane</keyword>
<protein>
    <submittedName>
        <fullName evidence="2">Uncharacterized protein</fullName>
    </submittedName>
</protein>
<name>A0A6C0ESQ1_9ZZZZ</name>
<keyword evidence="1" id="KW-1133">Transmembrane helix</keyword>
<feature type="transmembrane region" description="Helical" evidence="1">
    <location>
        <begin position="31"/>
        <end position="50"/>
    </location>
</feature>
<reference evidence="2" key="1">
    <citation type="journal article" date="2020" name="Nature">
        <title>Giant virus diversity and host interactions through global metagenomics.</title>
        <authorList>
            <person name="Schulz F."/>
            <person name="Roux S."/>
            <person name="Paez-Espino D."/>
            <person name="Jungbluth S."/>
            <person name="Walsh D.A."/>
            <person name="Denef V.J."/>
            <person name="McMahon K.D."/>
            <person name="Konstantinidis K.T."/>
            <person name="Eloe-Fadrosh E.A."/>
            <person name="Kyrpides N.C."/>
            <person name="Woyke T."/>
        </authorList>
    </citation>
    <scope>NUCLEOTIDE SEQUENCE</scope>
    <source>
        <strain evidence="2">GVMAG-M-3300009155-2</strain>
    </source>
</reference>
<sequence length="248" mass="30334">MYIYSLLQTLLLLFLFNDYLQKNYNDKYEKIFVYISLKTIYFYSILQIWFNNYYSKMSRFLNIFLKHSRLNELIENYNIRNKKDDIEFIKNNTIIYSVNKKDFFGKKMLERINSLEFDFFIYSDYVKKENENTIINKKIFYKVPLDINNFEIIESKLSFISFVIYFDDLMINVAFKNNKYNYFITNNVFGLNFIKYFLKNHYCDFYDEIINKQISFSDLKISIIDNNANIEKLDSEFAIKICENSYEK</sequence>
<keyword evidence="1" id="KW-0812">Transmembrane</keyword>
<dbReference type="AlphaFoldDB" id="A0A6C0ESQ1"/>
<accession>A0A6C0ESQ1</accession>
<dbReference type="EMBL" id="MN738917">
    <property type="protein sequence ID" value="QHT31310.1"/>
    <property type="molecule type" value="Genomic_DNA"/>
</dbReference>
<proteinExistence type="predicted"/>
<evidence type="ECO:0000256" key="1">
    <source>
        <dbReference type="SAM" id="Phobius"/>
    </source>
</evidence>
<organism evidence="2">
    <name type="scientific">viral metagenome</name>
    <dbReference type="NCBI Taxonomy" id="1070528"/>
    <lineage>
        <taxon>unclassified sequences</taxon>
        <taxon>metagenomes</taxon>
        <taxon>organismal metagenomes</taxon>
    </lineage>
</organism>